<organism evidence="1 2">
    <name type="scientific">Enterobacter cloacae</name>
    <dbReference type="NCBI Taxonomy" id="550"/>
    <lineage>
        <taxon>Bacteria</taxon>
        <taxon>Pseudomonadati</taxon>
        <taxon>Pseudomonadota</taxon>
        <taxon>Gammaproteobacteria</taxon>
        <taxon>Enterobacterales</taxon>
        <taxon>Enterobacteriaceae</taxon>
        <taxon>Enterobacter</taxon>
        <taxon>Enterobacter cloacae complex</taxon>
    </lineage>
</organism>
<name>A0ABD0BJE7_ENTCL</name>
<dbReference type="Proteomes" id="UP001050241">
    <property type="component" value="Unassembled WGS sequence"/>
</dbReference>
<evidence type="ECO:0000313" key="2">
    <source>
        <dbReference type="Proteomes" id="UP001050241"/>
    </source>
</evidence>
<reference evidence="1" key="1">
    <citation type="submission" date="2021-11" db="EMBL/GenBank/DDBJ databases">
        <title>WGS analysis for carbapenemase-producing Enterobacterales outbreak in a University Hospital, Japan.</title>
        <authorList>
            <person name="Tukada M."/>
            <person name="Miyazaki T."/>
            <person name="Aoki K."/>
            <person name="Yoshizawa S."/>
            <person name="Ishii Y."/>
            <person name="Tateda K."/>
        </authorList>
    </citation>
    <scope>NUCLEOTIDE SEQUENCE</scope>
    <source>
        <strain evidence="1">TUM16652</strain>
    </source>
</reference>
<proteinExistence type="predicted"/>
<dbReference type="AlphaFoldDB" id="A0ABD0BJE7"/>
<protein>
    <submittedName>
        <fullName evidence="1">Uncharacterized protein</fullName>
    </submittedName>
</protein>
<sequence>MVRHLGGYGMQQGQFSRCDQAINARGAQFVGFVHGMSQKFFASSADYREVMGITLNQSLLISSSGHVAPKMA</sequence>
<evidence type="ECO:0000313" key="1">
    <source>
        <dbReference type="EMBL" id="GJJ81511.1"/>
    </source>
</evidence>
<dbReference type="EMBL" id="BQFY01000003">
    <property type="protein sequence ID" value="GJJ81511.1"/>
    <property type="molecule type" value="Genomic_DNA"/>
</dbReference>
<gene>
    <name evidence="1" type="ORF">TUM16652_02100</name>
</gene>
<accession>A0ABD0BJE7</accession>
<comment type="caution">
    <text evidence="1">The sequence shown here is derived from an EMBL/GenBank/DDBJ whole genome shotgun (WGS) entry which is preliminary data.</text>
</comment>